<comment type="caution">
    <text evidence="5">The sequence shown here is derived from an EMBL/GenBank/DDBJ whole genome shotgun (WGS) entry which is preliminary data.</text>
</comment>
<dbReference type="PANTHER" id="PTHR10572:SF24">
    <property type="entry name" value="3-HYDROXY-3-METHYLGLUTARYL-COENZYME A REDUCTASE"/>
    <property type="match status" value="1"/>
</dbReference>
<comment type="similarity">
    <text evidence="2">Belongs to the HMG-CoA reductase family.</text>
</comment>
<dbReference type="InterPro" id="IPR023076">
    <property type="entry name" value="HMG_CoA_Rdtase_CS"/>
</dbReference>
<dbReference type="AlphaFoldDB" id="A0A6A4JPQ2"/>
<keyword evidence="4" id="KW-0560">Oxidoreductase</keyword>
<dbReference type="InterPro" id="IPR023074">
    <property type="entry name" value="HMG_CoA_Rdtase_cat_sf"/>
</dbReference>
<dbReference type="PRINTS" id="PR00071">
    <property type="entry name" value="HMGCOARDTASE"/>
</dbReference>
<dbReference type="EC" id="1.1.1.34" evidence="3"/>
<reference evidence="5" key="1">
    <citation type="journal article" date="2021" name="Mol. Ecol. Resour.">
        <title>Apolygus lucorum genome provides insights into omnivorousness and mesophyll feeding.</title>
        <authorList>
            <person name="Liu Y."/>
            <person name="Liu H."/>
            <person name="Wang H."/>
            <person name="Huang T."/>
            <person name="Liu B."/>
            <person name="Yang B."/>
            <person name="Yin L."/>
            <person name="Li B."/>
            <person name="Zhang Y."/>
            <person name="Zhang S."/>
            <person name="Jiang F."/>
            <person name="Zhang X."/>
            <person name="Ren Y."/>
            <person name="Wang B."/>
            <person name="Wang S."/>
            <person name="Lu Y."/>
            <person name="Wu K."/>
            <person name="Fan W."/>
            <person name="Wang G."/>
        </authorList>
    </citation>
    <scope>NUCLEOTIDE SEQUENCE</scope>
    <source>
        <strain evidence="5">12Hb</strain>
    </source>
</reference>
<organism evidence="5 6">
    <name type="scientific">Apolygus lucorum</name>
    <name type="common">Small green plant bug</name>
    <name type="synonym">Lygocoris lucorum</name>
    <dbReference type="NCBI Taxonomy" id="248454"/>
    <lineage>
        <taxon>Eukaryota</taxon>
        <taxon>Metazoa</taxon>
        <taxon>Ecdysozoa</taxon>
        <taxon>Arthropoda</taxon>
        <taxon>Hexapoda</taxon>
        <taxon>Insecta</taxon>
        <taxon>Pterygota</taxon>
        <taxon>Neoptera</taxon>
        <taxon>Paraneoptera</taxon>
        <taxon>Hemiptera</taxon>
        <taxon>Heteroptera</taxon>
        <taxon>Panheteroptera</taxon>
        <taxon>Cimicomorpha</taxon>
        <taxon>Miridae</taxon>
        <taxon>Mirini</taxon>
        <taxon>Apolygus</taxon>
    </lineage>
</organism>
<dbReference type="InterPro" id="IPR002202">
    <property type="entry name" value="HMG_CoA_Rdtase"/>
</dbReference>
<dbReference type="GO" id="GO:0015936">
    <property type="term" value="P:coenzyme A metabolic process"/>
    <property type="evidence" value="ECO:0007669"/>
    <property type="project" value="InterPro"/>
</dbReference>
<dbReference type="OrthoDB" id="310654at2759"/>
<dbReference type="Pfam" id="PF00368">
    <property type="entry name" value="HMG-CoA_red"/>
    <property type="match status" value="1"/>
</dbReference>
<dbReference type="GO" id="GO:0004420">
    <property type="term" value="F:hydroxymethylglutaryl-CoA reductase (NADPH) activity"/>
    <property type="evidence" value="ECO:0007669"/>
    <property type="project" value="UniProtKB-EC"/>
</dbReference>
<dbReference type="InterPro" id="IPR009029">
    <property type="entry name" value="HMG_CoA_Rdtase_sub-bd_dom_sf"/>
</dbReference>
<evidence type="ECO:0000313" key="5">
    <source>
        <dbReference type="EMBL" id="KAF6212505.1"/>
    </source>
</evidence>
<dbReference type="Gene3D" id="3.90.770.10">
    <property type="entry name" value="3-hydroxy-3-methylglutaryl-coenzyme A Reductase, Chain A, domain 2"/>
    <property type="match status" value="1"/>
</dbReference>
<protein>
    <recommendedName>
        <fullName evidence="3">hydroxymethylglutaryl-CoA reductase (NADPH)</fullName>
        <ecNumber evidence="3">1.1.1.34</ecNumber>
    </recommendedName>
</protein>
<dbReference type="PROSITE" id="PS00066">
    <property type="entry name" value="HMG_COA_REDUCTASE_1"/>
    <property type="match status" value="1"/>
</dbReference>
<dbReference type="Gene3D" id="3.30.70.420">
    <property type="entry name" value="Hydroxymethylglutaryl-CoA reductase, class I/II, NAD/NADP-binding domain"/>
    <property type="match status" value="1"/>
</dbReference>
<dbReference type="PANTHER" id="PTHR10572">
    <property type="entry name" value="3-HYDROXY-3-METHYLGLUTARYL-COENZYME A REDUCTASE"/>
    <property type="match status" value="1"/>
</dbReference>
<dbReference type="GO" id="GO:0016126">
    <property type="term" value="P:sterol biosynthetic process"/>
    <property type="evidence" value="ECO:0007669"/>
    <property type="project" value="TreeGrafter"/>
</dbReference>
<accession>A0A6A4JPQ2</accession>
<evidence type="ECO:0000256" key="4">
    <source>
        <dbReference type="ARBA" id="ARBA00023002"/>
    </source>
</evidence>
<sequence>MKIARRLLYIRFVATTSDTMGMNMVSKGTEAALNHFQQVFPDMEISSLSGNYCADKKPTAVNWIEGRGKYVVCEAIVSKKDVSRVLKTTVPALIDLNISKNLIGSAVAGSITGFNSHAAKIATGQDPAQVVTSSNCITLMEASGEDLYISCTMLSIKVGTIEGGTQLSAQSSCLELLSVQGSNRAFLGHNTSQLARVICATVLTGELSLMSALSSGHLVWSHLKHNRSTQCLSQSS</sequence>
<evidence type="ECO:0000256" key="2">
    <source>
        <dbReference type="ARBA" id="ARBA00007661"/>
    </source>
</evidence>
<dbReference type="Proteomes" id="UP000466442">
    <property type="component" value="Unassembled WGS sequence"/>
</dbReference>
<comment type="pathway">
    <text evidence="1">Metabolic intermediate biosynthesis; (R)-mevalonate biosynthesis; (R)-mevalonate from acetyl-CoA: step 3/3.</text>
</comment>
<evidence type="ECO:0000313" key="6">
    <source>
        <dbReference type="Proteomes" id="UP000466442"/>
    </source>
</evidence>
<evidence type="ECO:0000256" key="1">
    <source>
        <dbReference type="ARBA" id="ARBA00005084"/>
    </source>
</evidence>
<keyword evidence="6" id="KW-1185">Reference proteome</keyword>
<dbReference type="GO" id="GO:0008299">
    <property type="term" value="P:isoprenoid biosynthetic process"/>
    <property type="evidence" value="ECO:0007669"/>
    <property type="project" value="TreeGrafter"/>
</dbReference>
<dbReference type="EMBL" id="WIXP02000004">
    <property type="protein sequence ID" value="KAF6212505.1"/>
    <property type="molecule type" value="Genomic_DNA"/>
</dbReference>
<evidence type="ECO:0000256" key="3">
    <source>
        <dbReference type="ARBA" id="ARBA00012999"/>
    </source>
</evidence>
<proteinExistence type="inferred from homology"/>
<gene>
    <name evidence="5" type="ORF">GE061_013028</name>
</gene>
<dbReference type="PROSITE" id="PS50065">
    <property type="entry name" value="HMG_COA_REDUCTASE_4"/>
    <property type="match status" value="1"/>
</dbReference>
<dbReference type="SUPFAM" id="SSF56542">
    <property type="entry name" value="Substrate-binding domain of HMG-CoA reductase"/>
    <property type="match status" value="1"/>
</dbReference>
<dbReference type="GO" id="GO:0005789">
    <property type="term" value="C:endoplasmic reticulum membrane"/>
    <property type="evidence" value="ECO:0007669"/>
    <property type="project" value="TreeGrafter"/>
</dbReference>
<dbReference type="InterPro" id="IPR009023">
    <property type="entry name" value="HMG_CoA_Rdtase_NAD(P)-bd_sf"/>
</dbReference>
<name>A0A6A4JPQ2_APOLU</name>
<dbReference type="GO" id="GO:0005778">
    <property type="term" value="C:peroxisomal membrane"/>
    <property type="evidence" value="ECO:0007669"/>
    <property type="project" value="TreeGrafter"/>
</dbReference>